<evidence type="ECO:0000313" key="2">
    <source>
        <dbReference type="Proteomes" id="UP000494274"/>
    </source>
</evidence>
<gene>
    <name evidence="1" type="ORF">BLA18112_03004</name>
</gene>
<reference evidence="1 2" key="1">
    <citation type="submission" date="2019-09" db="EMBL/GenBank/DDBJ databases">
        <authorList>
            <person name="Depoorter E."/>
        </authorList>
    </citation>
    <scope>NUCLEOTIDE SEQUENCE [LARGE SCALE GENOMIC DNA]</scope>
    <source>
        <strain evidence="1">R-18112</strain>
    </source>
</reference>
<protein>
    <submittedName>
        <fullName evidence="1">Uncharacterized protein</fullName>
    </submittedName>
</protein>
<dbReference type="RefSeq" id="WP_175044244.1">
    <property type="nucleotide sequence ID" value="NZ_CABVQI010000008.1"/>
</dbReference>
<proteinExistence type="predicted"/>
<dbReference type="AlphaFoldDB" id="A0A6P2VPD7"/>
<dbReference type="Proteomes" id="UP000494274">
    <property type="component" value="Unassembled WGS sequence"/>
</dbReference>
<dbReference type="EMBL" id="CABVQI010000008">
    <property type="protein sequence ID" value="VWC86413.1"/>
    <property type="molecule type" value="Genomic_DNA"/>
</dbReference>
<evidence type="ECO:0000313" key="1">
    <source>
        <dbReference type="EMBL" id="VWC86413.1"/>
    </source>
</evidence>
<accession>A0A6P2VPD7</accession>
<organism evidence="1 2">
    <name type="scientific">Burkholderia lata (strain ATCC 17760 / DSM 23089 / LMG 22485 / NCIMB 9086 / R18194 / 383)</name>
    <dbReference type="NCBI Taxonomy" id="482957"/>
    <lineage>
        <taxon>Bacteria</taxon>
        <taxon>Pseudomonadati</taxon>
        <taxon>Pseudomonadota</taxon>
        <taxon>Betaproteobacteria</taxon>
        <taxon>Burkholderiales</taxon>
        <taxon>Burkholderiaceae</taxon>
        <taxon>Burkholderia</taxon>
        <taxon>Burkholderia cepacia complex</taxon>
    </lineage>
</organism>
<sequence length="310" mass="34271">MLGIDQNTWLVYEGSPSLFGHAVWPAPFVSTACYIGQLAEWDRASANVTFPTSLLIFREDSFDPVARVRRGRLYEWYSRNPCMWHVQQHPAYTSFSRNVSSSPNALEARGFQEAELLTYRPWVVSEAFLAKQRESVLILGAGTRLTAHNILDVERLASGEELITIRTRASLGVLPELIGASIPERHATLVVDQYEKAASAAFRDDAESVIDRCREAASAALHAYVAAVKPESNIMGKDLSDLADLVDPPNAPREQRRLILGNAARIIARLHAQGKSAERVKRGSDAPSESDAECALALLGKIYRDLGWAR</sequence>
<name>A0A6P2VPD7_BURL3</name>